<comment type="caution">
    <text evidence="1">The sequence shown here is derived from an EMBL/GenBank/DDBJ whole genome shotgun (WGS) entry which is preliminary data.</text>
</comment>
<sequence length="193" mass="21130">MFQGTCTRPDELKAVLDRWPVELGPGADGWLGGTYGFTDDDYFVAVVRFEDRAAAEANSRRPEQGAWAEQLMAAFDGPVEFHDSDDVTLLFDGGSDEAGFVQVIQGRVDDPERLRRVIASDPAELRRLRPEIIGATLALEPDGSFTETVAFTDEASARSGESAELPPDVRAELDWALAGATFHDLREPWFGAP</sequence>
<name>A0ABP4FAR6_9ACTN</name>
<dbReference type="EMBL" id="BAAAJE010000026">
    <property type="protein sequence ID" value="GAA1159298.1"/>
    <property type="molecule type" value="Genomic_DNA"/>
</dbReference>
<evidence type="ECO:0000313" key="1">
    <source>
        <dbReference type="EMBL" id="GAA1159298.1"/>
    </source>
</evidence>
<reference evidence="2" key="1">
    <citation type="journal article" date="2019" name="Int. J. Syst. Evol. Microbiol.">
        <title>The Global Catalogue of Microorganisms (GCM) 10K type strain sequencing project: providing services to taxonomists for standard genome sequencing and annotation.</title>
        <authorList>
            <consortium name="The Broad Institute Genomics Platform"/>
            <consortium name="The Broad Institute Genome Sequencing Center for Infectious Disease"/>
            <person name="Wu L."/>
            <person name="Ma J."/>
        </authorList>
    </citation>
    <scope>NUCLEOTIDE SEQUENCE [LARGE SCALE GENOMIC DNA]</scope>
    <source>
        <strain evidence="2">JCM 11813</strain>
    </source>
</reference>
<organism evidence="1 2">
    <name type="scientific">Nocardioides aquiterrae</name>
    <dbReference type="NCBI Taxonomy" id="203799"/>
    <lineage>
        <taxon>Bacteria</taxon>
        <taxon>Bacillati</taxon>
        <taxon>Actinomycetota</taxon>
        <taxon>Actinomycetes</taxon>
        <taxon>Propionibacteriales</taxon>
        <taxon>Nocardioidaceae</taxon>
        <taxon>Nocardioides</taxon>
    </lineage>
</organism>
<accession>A0ABP4FAR6</accession>
<protein>
    <recommendedName>
        <fullName evidence="3">Antibiotic biosynthesis monooxygenase</fullName>
    </recommendedName>
</protein>
<proteinExistence type="predicted"/>
<evidence type="ECO:0008006" key="3">
    <source>
        <dbReference type="Google" id="ProtNLM"/>
    </source>
</evidence>
<dbReference type="Proteomes" id="UP001499979">
    <property type="component" value="Unassembled WGS sequence"/>
</dbReference>
<gene>
    <name evidence="1" type="ORF">GCM10009606_41680</name>
</gene>
<evidence type="ECO:0000313" key="2">
    <source>
        <dbReference type="Proteomes" id="UP001499979"/>
    </source>
</evidence>
<keyword evidence="2" id="KW-1185">Reference proteome</keyword>